<evidence type="ECO:0000313" key="2">
    <source>
        <dbReference type="EMBL" id="MBD5778376.1"/>
    </source>
</evidence>
<organism evidence="2 3">
    <name type="scientific">Pelagicoccus enzymogenes</name>
    <dbReference type="NCBI Taxonomy" id="2773457"/>
    <lineage>
        <taxon>Bacteria</taxon>
        <taxon>Pseudomonadati</taxon>
        <taxon>Verrucomicrobiota</taxon>
        <taxon>Opitutia</taxon>
        <taxon>Puniceicoccales</taxon>
        <taxon>Pelagicoccaceae</taxon>
        <taxon>Pelagicoccus</taxon>
    </lineage>
</organism>
<feature type="transmembrane region" description="Helical" evidence="1">
    <location>
        <begin position="32"/>
        <end position="52"/>
    </location>
</feature>
<keyword evidence="1" id="KW-0472">Membrane</keyword>
<protein>
    <submittedName>
        <fullName evidence="2">Uncharacterized protein</fullName>
    </submittedName>
</protein>
<sequence>MNQGMSALVGGVVGGLTYFLVVSPYNDGDMPRAGIGFVVGLVLATVGFWLFVPGEEMEPKVEVKETKES</sequence>
<keyword evidence="1" id="KW-0812">Transmembrane</keyword>
<dbReference type="Proteomes" id="UP000622317">
    <property type="component" value="Unassembled WGS sequence"/>
</dbReference>
<proteinExistence type="predicted"/>
<name>A0A927F637_9BACT</name>
<keyword evidence="3" id="KW-1185">Reference proteome</keyword>
<evidence type="ECO:0000313" key="3">
    <source>
        <dbReference type="Proteomes" id="UP000622317"/>
    </source>
</evidence>
<gene>
    <name evidence="2" type="ORF">IEN85_02570</name>
</gene>
<reference evidence="2" key="1">
    <citation type="submission" date="2020-09" db="EMBL/GenBank/DDBJ databases">
        <title>Pelagicoccus enzymogenes sp. nov. with an EPS production, isolated from marine sediment.</title>
        <authorList>
            <person name="Feng X."/>
        </authorList>
    </citation>
    <scope>NUCLEOTIDE SEQUENCE</scope>
    <source>
        <strain evidence="2">NFK12</strain>
    </source>
</reference>
<keyword evidence="1" id="KW-1133">Transmembrane helix</keyword>
<accession>A0A927F637</accession>
<dbReference type="AlphaFoldDB" id="A0A927F637"/>
<dbReference type="RefSeq" id="WP_191615512.1">
    <property type="nucleotide sequence ID" value="NZ_JACYFG010000004.1"/>
</dbReference>
<comment type="caution">
    <text evidence="2">The sequence shown here is derived from an EMBL/GenBank/DDBJ whole genome shotgun (WGS) entry which is preliminary data.</text>
</comment>
<feature type="transmembrane region" description="Helical" evidence="1">
    <location>
        <begin position="7"/>
        <end position="26"/>
    </location>
</feature>
<evidence type="ECO:0000256" key="1">
    <source>
        <dbReference type="SAM" id="Phobius"/>
    </source>
</evidence>
<dbReference type="EMBL" id="JACYFG010000004">
    <property type="protein sequence ID" value="MBD5778376.1"/>
    <property type="molecule type" value="Genomic_DNA"/>
</dbReference>